<dbReference type="OrthoDB" id="1150409at2"/>
<dbReference type="Pfam" id="PF01381">
    <property type="entry name" value="HTH_3"/>
    <property type="match status" value="1"/>
</dbReference>
<accession>A0A1G7RG17</accession>
<dbReference type="InterPro" id="IPR001387">
    <property type="entry name" value="Cro/C1-type_HTH"/>
</dbReference>
<protein>
    <submittedName>
        <fullName evidence="2">Helix-turn-helix</fullName>
    </submittedName>
</protein>
<evidence type="ECO:0000259" key="1">
    <source>
        <dbReference type="Pfam" id="PF01381"/>
    </source>
</evidence>
<gene>
    <name evidence="2" type="ORF">SAMN05421791_10325</name>
</gene>
<evidence type="ECO:0000313" key="3">
    <source>
        <dbReference type="Proteomes" id="UP000199708"/>
    </source>
</evidence>
<evidence type="ECO:0000313" key="2">
    <source>
        <dbReference type="EMBL" id="SDG09584.1"/>
    </source>
</evidence>
<dbReference type="AlphaFoldDB" id="A0A1G7RG17"/>
<dbReference type="GO" id="GO:0003677">
    <property type="term" value="F:DNA binding"/>
    <property type="evidence" value="ECO:0007669"/>
    <property type="project" value="InterPro"/>
</dbReference>
<dbReference type="STRING" id="120956.SAMN05421791_10325"/>
<dbReference type="InterPro" id="IPR010982">
    <property type="entry name" value="Lambda_DNA-bd_dom_sf"/>
</dbReference>
<feature type="domain" description="HTH cro/C1-type" evidence="1">
    <location>
        <begin position="15"/>
        <end position="60"/>
    </location>
</feature>
<dbReference type="EMBL" id="FNCK01000003">
    <property type="protein sequence ID" value="SDG09584.1"/>
    <property type="molecule type" value="Genomic_DNA"/>
</dbReference>
<keyword evidence="3" id="KW-1185">Reference proteome</keyword>
<reference evidence="2 3" key="1">
    <citation type="submission" date="2016-10" db="EMBL/GenBank/DDBJ databases">
        <authorList>
            <person name="de Groot N.N."/>
        </authorList>
    </citation>
    <scope>NUCLEOTIDE SEQUENCE [LARGE SCALE GENOMIC DNA]</scope>
    <source>
        <strain evidence="2 3">ATCC BAA-466</strain>
    </source>
</reference>
<dbReference type="SUPFAM" id="SSF47413">
    <property type="entry name" value="lambda repressor-like DNA-binding domains"/>
    <property type="match status" value="1"/>
</dbReference>
<organism evidence="2 3">
    <name type="scientific">Facklamia miroungae</name>
    <dbReference type="NCBI Taxonomy" id="120956"/>
    <lineage>
        <taxon>Bacteria</taxon>
        <taxon>Bacillati</taxon>
        <taxon>Bacillota</taxon>
        <taxon>Bacilli</taxon>
        <taxon>Lactobacillales</taxon>
        <taxon>Aerococcaceae</taxon>
        <taxon>Facklamia</taxon>
    </lineage>
</organism>
<sequence length="62" mass="7137">MYYNLTAFGNYICNKRKDMGYTQKDIDNLALLSTDTLRKIENGKVLPNQITLEVLSLVLKKI</sequence>
<dbReference type="Gene3D" id="1.10.260.40">
    <property type="entry name" value="lambda repressor-like DNA-binding domains"/>
    <property type="match status" value="1"/>
</dbReference>
<name>A0A1G7RG17_9LACT</name>
<dbReference type="RefSeq" id="WP_090289441.1">
    <property type="nucleotide sequence ID" value="NZ_FNCK01000003.1"/>
</dbReference>
<dbReference type="Proteomes" id="UP000199708">
    <property type="component" value="Unassembled WGS sequence"/>
</dbReference>
<proteinExistence type="predicted"/>
<dbReference type="CDD" id="cd00093">
    <property type="entry name" value="HTH_XRE"/>
    <property type="match status" value="1"/>
</dbReference>